<accession>A0AAV8BSM9</accession>
<feature type="domain" description="SMP" evidence="4">
    <location>
        <begin position="64"/>
        <end position="121"/>
    </location>
</feature>
<feature type="region of interest" description="Disordered" evidence="3">
    <location>
        <begin position="1"/>
        <end position="44"/>
    </location>
</feature>
<name>A0AAV8BSM9_9POAL</name>
<organism evidence="5 6">
    <name type="scientific">Rhynchospora pubera</name>
    <dbReference type="NCBI Taxonomy" id="906938"/>
    <lineage>
        <taxon>Eukaryota</taxon>
        <taxon>Viridiplantae</taxon>
        <taxon>Streptophyta</taxon>
        <taxon>Embryophyta</taxon>
        <taxon>Tracheophyta</taxon>
        <taxon>Spermatophyta</taxon>
        <taxon>Magnoliopsida</taxon>
        <taxon>Liliopsida</taxon>
        <taxon>Poales</taxon>
        <taxon>Cyperaceae</taxon>
        <taxon>Cyperoideae</taxon>
        <taxon>Rhynchosporeae</taxon>
        <taxon>Rhynchospora</taxon>
    </lineage>
</organism>
<dbReference type="Proteomes" id="UP001140206">
    <property type="component" value="Chromosome 5"/>
</dbReference>
<proteinExistence type="inferred from homology"/>
<evidence type="ECO:0000259" key="4">
    <source>
        <dbReference type="Pfam" id="PF04927"/>
    </source>
</evidence>
<reference evidence="5" key="1">
    <citation type="submission" date="2022-08" db="EMBL/GenBank/DDBJ databases">
        <authorList>
            <person name="Marques A."/>
        </authorList>
    </citation>
    <scope>NUCLEOTIDE SEQUENCE</scope>
    <source>
        <strain evidence="5">RhyPub2mFocal</strain>
        <tissue evidence="5">Leaves</tissue>
    </source>
</reference>
<evidence type="ECO:0000313" key="6">
    <source>
        <dbReference type="Proteomes" id="UP001140206"/>
    </source>
</evidence>
<dbReference type="EMBL" id="JAMFTS010000005">
    <property type="protein sequence ID" value="KAJ4746125.1"/>
    <property type="molecule type" value="Genomic_DNA"/>
</dbReference>
<protein>
    <recommendedName>
        <fullName evidence="4">SMP domain-containing protein</fullName>
    </recommendedName>
</protein>
<comment type="caution">
    <text evidence="5">The sequence shown here is derived from an EMBL/GenBank/DDBJ whole genome shotgun (WGS) entry which is preliminary data.</text>
</comment>
<evidence type="ECO:0000313" key="5">
    <source>
        <dbReference type="EMBL" id="KAJ4746125.1"/>
    </source>
</evidence>
<sequence length="194" mass="20008">MNKQPLVKSENCGDNVSSNEGDTVGSSVSGRYAASDTAHSQDQQVQAAFPELRVSDRGIEEDAVTIGEALEAAALVLGEKPIDLADAAAVCAAEMRATGLAGVIPGGVGAAALAAAESNMRNEKESKGKKTTMSDVLGNASAVLPVHKVVRREDAVSIRAAEEQCRRAGDGMETGYGVSAMVMEAVELNEDGIF</sequence>
<evidence type="ECO:0000256" key="1">
    <source>
        <dbReference type="ARBA" id="ARBA00010733"/>
    </source>
</evidence>
<dbReference type="InterPro" id="IPR042971">
    <property type="entry name" value="LEA_SMP"/>
</dbReference>
<comment type="similarity">
    <text evidence="1">Belongs to the LEA type SMP family.</text>
</comment>
<dbReference type="AlphaFoldDB" id="A0AAV8BSM9"/>
<evidence type="ECO:0000256" key="2">
    <source>
        <dbReference type="ARBA" id="ARBA00022737"/>
    </source>
</evidence>
<evidence type="ECO:0000256" key="3">
    <source>
        <dbReference type="SAM" id="MobiDB-lite"/>
    </source>
</evidence>
<keyword evidence="6" id="KW-1185">Reference proteome</keyword>
<gene>
    <name evidence="5" type="ORF">LUZ62_080530</name>
</gene>
<dbReference type="InterPro" id="IPR007011">
    <property type="entry name" value="LEA_SMP_dom"/>
</dbReference>
<dbReference type="PANTHER" id="PTHR31174">
    <property type="entry name" value="SEED MATURATION FAMILY PROTEIN"/>
    <property type="match status" value="1"/>
</dbReference>
<keyword evidence="2" id="KW-0677">Repeat</keyword>
<dbReference type="PANTHER" id="PTHR31174:SF21">
    <property type="entry name" value="OS12G0626500 PROTEIN"/>
    <property type="match status" value="1"/>
</dbReference>
<feature type="domain" description="SMP" evidence="4">
    <location>
        <begin position="131"/>
        <end position="190"/>
    </location>
</feature>
<dbReference type="Pfam" id="PF04927">
    <property type="entry name" value="SMP"/>
    <property type="match status" value="2"/>
</dbReference>
<feature type="compositionally biased region" description="Polar residues" evidence="3">
    <location>
        <begin position="12"/>
        <end position="29"/>
    </location>
</feature>